<evidence type="ECO:0000256" key="7">
    <source>
        <dbReference type="RuleBase" id="RU003297"/>
    </source>
</evidence>
<feature type="transmembrane region" description="Helical" evidence="7">
    <location>
        <begin position="387"/>
        <end position="407"/>
    </location>
</feature>
<dbReference type="GO" id="GO:0003954">
    <property type="term" value="F:NADH dehydrogenase activity"/>
    <property type="evidence" value="ECO:0007669"/>
    <property type="project" value="TreeGrafter"/>
</dbReference>
<dbReference type="PRINTS" id="PR01437">
    <property type="entry name" value="NUOXDRDTASE4"/>
</dbReference>
<dbReference type="EMBL" id="MT843578">
    <property type="protein sequence ID" value="QPL15597.1"/>
    <property type="molecule type" value="Genomic_DNA"/>
</dbReference>
<dbReference type="GO" id="GO:0008137">
    <property type="term" value="F:NADH dehydrogenase (ubiquinone) activity"/>
    <property type="evidence" value="ECO:0007669"/>
    <property type="project" value="UniProtKB-UniRule"/>
</dbReference>
<feature type="transmembrane region" description="Helical" evidence="7">
    <location>
        <begin position="308"/>
        <end position="330"/>
    </location>
</feature>
<dbReference type="InterPro" id="IPR010227">
    <property type="entry name" value="NADH_Q_OxRdtase_chainM/4"/>
</dbReference>
<dbReference type="GO" id="GO:0048039">
    <property type="term" value="F:ubiquinone binding"/>
    <property type="evidence" value="ECO:0007669"/>
    <property type="project" value="TreeGrafter"/>
</dbReference>
<proteinExistence type="inferred from homology"/>
<dbReference type="NCBIfam" id="TIGR01972">
    <property type="entry name" value="NDH_I_M"/>
    <property type="match status" value="1"/>
</dbReference>
<evidence type="ECO:0000256" key="5">
    <source>
        <dbReference type="ARBA" id="ARBA00022989"/>
    </source>
</evidence>
<evidence type="ECO:0000256" key="1">
    <source>
        <dbReference type="ARBA" id="ARBA00003257"/>
    </source>
</evidence>
<dbReference type="AlphaFoldDB" id="A0A7T0M413"/>
<feature type="transmembrane region" description="Helical" evidence="7">
    <location>
        <begin position="88"/>
        <end position="107"/>
    </location>
</feature>
<comment type="subcellular location">
    <subcellularLocation>
        <location evidence="2">Membrane</location>
        <topology evidence="2">Multi-pass membrane protein</topology>
    </subcellularLocation>
    <subcellularLocation>
        <location evidence="7">Mitochondrion membrane</location>
        <topology evidence="7">Multi-pass membrane protein</topology>
    </subcellularLocation>
</comment>
<keyword evidence="7" id="KW-0520">NAD</keyword>
<feature type="transmembrane region" description="Helical" evidence="7">
    <location>
        <begin position="223"/>
        <end position="245"/>
    </location>
</feature>
<feature type="transmembrane region" description="Helical" evidence="7">
    <location>
        <begin position="251"/>
        <end position="269"/>
    </location>
</feature>
<keyword evidence="7" id="KW-0813">Transport</keyword>
<feature type="transmembrane region" description="Helical" evidence="7">
    <location>
        <begin position="144"/>
        <end position="168"/>
    </location>
</feature>
<dbReference type="EC" id="7.1.1.2" evidence="7"/>
<keyword evidence="5 7" id="KW-1133">Transmembrane helix</keyword>
<dbReference type="GO" id="GO:0015990">
    <property type="term" value="P:electron transport coupled proton transport"/>
    <property type="evidence" value="ECO:0007669"/>
    <property type="project" value="TreeGrafter"/>
</dbReference>
<comment type="catalytic activity">
    <reaction evidence="7">
        <text>a ubiquinone + NADH + 5 H(+)(in) = a ubiquinol + NAD(+) + 4 H(+)(out)</text>
        <dbReference type="Rhea" id="RHEA:29091"/>
        <dbReference type="Rhea" id="RHEA-COMP:9565"/>
        <dbReference type="Rhea" id="RHEA-COMP:9566"/>
        <dbReference type="ChEBI" id="CHEBI:15378"/>
        <dbReference type="ChEBI" id="CHEBI:16389"/>
        <dbReference type="ChEBI" id="CHEBI:17976"/>
        <dbReference type="ChEBI" id="CHEBI:57540"/>
        <dbReference type="ChEBI" id="CHEBI:57945"/>
        <dbReference type="EC" id="7.1.1.2"/>
    </reaction>
</comment>
<dbReference type="PANTHER" id="PTHR43507:SF1">
    <property type="entry name" value="NADH-UBIQUINONE OXIDOREDUCTASE CHAIN 4"/>
    <property type="match status" value="1"/>
</dbReference>
<dbReference type="InterPro" id="IPR003918">
    <property type="entry name" value="NADH_UbQ_OxRdtase"/>
</dbReference>
<feature type="transmembrane region" description="Helical" evidence="7">
    <location>
        <begin position="12"/>
        <end position="31"/>
    </location>
</feature>
<keyword evidence="7" id="KW-0249">Electron transport</keyword>
<feature type="transmembrane region" description="Helical" evidence="7">
    <location>
        <begin position="281"/>
        <end position="302"/>
    </location>
</feature>
<geneLocation type="mitochondrion" evidence="9"/>
<keyword evidence="6 7" id="KW-0472">Membrane</keyword>
<feature type="transmembrane region" description="Helical" evidence="7">
    <location>
        <begin position="113"/>
        <end position="132"/>
    </location>
</feature>
<evidence type="ECO:0000313" key="9">
    <source>
        <dbReference type="EMBL" id="QPL15597.1"/>
    </source>
</evidence>
<evidence type="ECO:0000256" key="2">
    <source>
        <dbReference type="ARBA" id="ARBA00004141"/>
    </source>
</evidence>
<organism evidence="9">
    <name type="scientific">Pleurostomum flabellatum</name>
    <dbReference type="NCBI Taxonomy" id="405751"/>
    <lineage>
        <taxon>Eukaryota</taxon>
        <taxon>Discoba</taxon>
        <taxon>Heterolobosea</taxon>
        <taxon>Tulamoebidae</taxon>
        <taxon>Pleurostomum</taxon>
    </lineage>
</organism>
<evidence type="ECO:0000256" key="3">
    <source>
        <dbReference type="ARBA" id="ARBA00009025"/>
    </source>
</evidence>
<evidence type="ECO:0000256" key="4">
    <source>
        <dbReference type="ARBA" id="ARBA00022692"/>
    </source>
</evidence>
<keyword evidence="7" id="KW-0830">Ubiquinone</keyword>
<feature type="transmembrane region" description="Helical" evidence="7">
    <location>
        <begin position="342"/>
        <end position="367"/>
    </location>
</feature>
<comment type="function">
    <text evidence="7">Core subunit of the mitochondrial membrane respiratory chain NADH dehydrogenase (Complex I) which catalyzes electron transfer from NADH through the respiratory chain, using ubiquinone as an electron acceptor. Essential for the catalytic activity and assembly of complex I.</text>
</comment>
<keyword evidence="7" id="KW-0679">Respiratory chain</keyword>
<dbReference type="PANTHER" id="PTHR43507">
    <property type="entry name" value="NADH-UBIQUINONE OXIDOREDUCTASE CHAIN 4"/>
    <property type="match status" value="1"/>
</dbReference>
<dbReference type="GO" id="GO:0042773">
    <property type="term" value="P:ATP synthesis coupled electron transport"/>
    <property type="evidence" value="ECO:0007669"/>
    <property type="project" value="InterPro"/>
</dbReference>
<keyword evidence="4 7" id="KW-0812">Transmembrane</keyword>
<feature type="domain" description="NADH:quinone oxidoreductase/Mrp antiporter transmembrane" evidence="8">
    <location>
        <begin position="109"/>
        <end position="396"/>
    </location>
</feature>
<name>A0A7T0M413_9EUKA</name>
<keyword evidence="7 9" id="KW-0496">Mitochondrion</keyword>
<comment type="similarity">
    <text evidence="3 7">Belongs to the complex I subunit 4 family.</text>
</comment>
<dbReference type="GeneID" id="63660921"/>
<reference evidence="9" key="1">
    <citation type="journal article" date="2021" name="Genome Biol.">
        <title>Evolutionary history of mitochondrial genomes in Discoba, including the extreme halophile Pleurostomum flabellatum (Heterolobosea).</title>
        <authorList>
            <person name="Ettahi K."/>
            <person name="Lhee D.H."/>
            <person name="Sung J.Y."/>
            <person name="Simpson A.G.B."/>
            <person name="Park J.S."/>
            <person name="Yoon H.S."/>
        </authorList>
    </citation>
    <scope>NUCLEOTIDE SEQUENCE</scope>
</reference>
<dbReference type="GO" id="GO:0031966">
    <property type="term" value="C:mitochondrial membrane"/>
    <property type="evidence" value="ECO:0007669"/>
    <property type="project" value="UniProtKB-SubCell"/>
</dbReference>
<evidence type="ECO:0000259" key="8">
    <source>
        <dbReference type="Pfam" id="PF00361"/>
    </source>
</evidence>
<dbReference type="Pfam" id="PF00361">
    <property type="entry name" value="Proton_antipo_M"/>
    <property type="match status" value="1"/>
</dbReference>
<gene>
    <name evidence="9" type="primary">nad4</name>
</gene>
<accession>A0A7T0M413</accession>
<dbReference type="RefSeq" id="YP_010049291.1">
    <property type="nucleotide sequence ID" value="NC_054363.1"/>
</dbReference>
<dbReference type="InterPro" id="IPR001750">
    <property type="entry name" value="ND/Mrp_TM"/>
</dbReference>
<feature type="transmembrane region" description="Helical" evidence="7">
    <location>
        <begin position="188"/>
        <end position="211"/>
    </location>
</feature>
<comment type="function">
    <text evidence="1">Core subunit of the mitochondrial membrane respiratory chain NADH dehydrogenase (Complex I) that is believed to belong to the minimal assembly required for catalysis. Complex I functions in the transfer of electrons from NADH to the respiratory chain. The immediate electron acceptor for the enzyme is believed to be ubiquinone.</text>
</comment>
<sequence length="484" mass="57033">MMIQNLRLRRYFFLDLTCILFFFLNILWGLIDFYDPHFQFSFIVQLYGLFFSFGIDGFSLYFSYLTGILSCISIMYMFFNYRTENDDYYFFYSGMIFFTFLLLLLAFFSLDLILFYVCFELVIVPFFFLVGISSLKKRRVHAIFMFFFYTLFGSFFMFVSIFQIYSTFDTTNFELLLNSFYDDFRKHILWFFIILSFSVKIPIFPFHLWLLEAHVESPTEGSVLLAGVLLKLGSYGIIRFLVSIFPFLSYYYSPLILLIGSISVFYSSFSTMRQIDMKRVIAYSSVAHMNVSIIGLFLFNHYSVVGSMFLMIAHGVVSSGMFFIAGMLYTRFHTKIIQYYGGAVYINPILSSIFFFFIVANIGFPLLSNFVGESMILIGLINCSSNGVIFFCLGGIFICAVYSLWMLNRIIFLFPKFRYFVFSFDITFVELAVCLTLIFFVLWMGIVPYNWILFLEYCTCYYYFDSLDFFNEIDFVTIYNSNII</sequence>
<evidence type="ECO:0000256" key="6">
    <source>
        <dbReference type="ARBA" id="ARBA00023136"/>
    </source>
</evidence>
<feature type="transmembrane region" description="Helical" evidence="7">
    <location>
        <begin position="419"/>
        <end position="446"/>
    </location>
</feature>
<protein>
    <recommendedName>
        <fullName evidence="7">NADH-ubiquinone oxidoreductase chain 4</fullName>
        <ecNumber evidence="7">7.1.1.2</ecNumber>
    </recommendedName>
</protein>